<organism evidence="1 2">
    <name type="scientific">Catellatospora coxensis</name>
    <dbReference type="NCBI Taxonomy" id="310354"/>
    <lineage>
        <taxon>Bacteria</taxon>
        <taxon>Bacillati</taxon>
        <taxon>Actinomycetota</taxon>
        <taxon>Actinomycetes</taxon>
        <taxon>Micromonosporales</taxon>
        <taxon>Micromonosporaceae</taxon>
        <taxon>Catellatospora</taxon>
    </lineage>
</organism>
<accession>A0A8J3L4P2</accession>
<dbReference type="InterPro" id="IPR011989">
    <property type="entry name" value="ARM-like"/>
</dbReference>
<protein>
    <recommendedName>
        <fullName evidence="3">HEAT repeat protein</fullName>
    </recommendedName>
</protein>
<keyword evidence="2" id="KW-1185">Reference proteome</keyword>
<dbReference type="Proteomes" id="UP000630887">
    <property type="component" value="Unassembled WGS sequence"/>
</dbReference>
<proteinExistence type="predicted"/>
<dbReference type="AlphaFoldDB" id="A0A8J3L4P2"/>
<gene>
    <name evidence="1" type="ORF">Cco03nite_44650</name>
</gene>
<evidence type="ECO:0008006" key="3">
    <source>
        <dbReference type="Google" id="ProtNLM"/>
    </source>
</evidence>
<dbReference type="Gene3D" id="1.25.10.10">
    <property type="entry name" value="Leucine-rich Repeat Variant"/>
    <property type="match status" value="1"/>
</dbReference>
<comment type="caution">
    <text evidence="1">The sequence shown here is derived from an EMBL/GenBank/DDBJ whole genome shotgun (WGS) entry which is preliminary data.</text>
</comment>
<reference evidence="1 2" key="1">
    <citation type="submission" date="2021-01" db="EMBL/GenBank/DDBJ databases">
        <title>Whole genome shotgun sequence of Catellatospora coxensis NBRC 107359.</title>
        <authorList>
            <person name="Komaki H."/>
            <person name="Tamura T."/>
        </authorList>
    </citation>
    <scope>NUCLEOTIDE SEQUENCE [LARGE SCALE GENOMIC DNA]</scope>
    <source>
        <strain evidence="1 2">NBRC 107359</strain>
    </source>
</reference>
<evidence type="ECO:0000313" key="1">
    <source>
        <dbReference type="EMBL" id="GIG07765.1"/>
    </source>
</evidence>
<name>A0A8J3L4P2_9ACTN</name>
<evidence type="ECO:0000313" key="2">
    <source>
        <dbReference type="Proteomes" id="UP000630887"/>
    </source>
</evidence>
<dbReference type="EMBL" id="BONI01000038">
    <property type="protein sequence ID" value="GIG07765.1"/>
    <property type="molecule type" value="Genomic_DNA"/>
</dbReference>
<dbReference type="RefSeq" id="WP_239167566.1">
    <property type="nucleotide sequence ID" value="NZ_BAAALC010000029.1"/>
</dbReference>
<sequence>MSKFFRDCMRQMRSRDPQEMEDGFHGLAPRAAEYVPELIEAFEQERADSGLRCWLLELLGEARSEAALAVFREQLYGDDDSLRFWAVSGLRKLDTRDSRRELWQARCNGRID</sequence>